<dbReference type="Proteomes" id="UP000177309">
    <property type="component" value="Unassembled WGS sequence"/>
</dbReference>
<sequence length="252" mass="28991">MDQAPVYYKSKSEWERLWFNHGKHLGRKGAPPSNSRKNKHRVECASWSKVWFPYGIKFFAHQVPFPPDITANIWERAMGLLFTQTGLDVNCSLRTYPPKNNLRPIFDLATTPQQDEISYARFMNALATIQARHLGAIFILTGVHIRRYDWSAVPRGEDDKFNHGIANMQAGVGLANIGLEEDVAVSNICHETLHLLGFYGHHHDYSVRGFGDNESCVMDPNNDHHLLCERDLLAVRSFWRGVEQRLGQRFFR</sequence>
<evidence type="ECO:0000313" key="1">
    <source>
        <dbReference type="EMBL" id="OGC32622.1"/>
    </source>
</evidence>
<protein>
    <submittedName>
        <fullName evidence="1">Uncharacterized protein</fullName>
    </submittedName>
</protein>
<organism evidence="1 2">
    <name type="scientific">candidate division WOR-1 bacterium RIFOXYC2_FULL_41_25</name>
    <dbReference type="NCBI Taxonomy" id="1802586"/>
    <lineage>
        <taxon>Bacteria</taxon>
        <taxon>Bacillati</taxon>
        <taxon>Saganbacteria</taxon>
    </lineage>
</organism>
<dbReference type="AlphaFoldDB" id="A0A1F4TIS4"/>
<gene>
    <name evidence="1" type="ORF">A2462_01990</name>
</gene>
<accession>A0A1F4TIS4</accession>
<evidence type="ECO:0000313" key="2">
    <source>
        <dbReference type="Proteomes" id="UP000177309"/>
    </source>
</evidence>
<dbReference type="EMBL" id="MEUI01000048">
    <property type="protein sequence ID" value="OGC32622.1"/>
    <property type="molecule type" value="Genomic_DNA"/>
</dbReference>
<name>A0A1F4TIS4_UNCSA</name>
<proteinExistence type="predicted"/>
<reference evidence="1 2" key="1">
    <citation type="journal article" date="2016" name="Nat. Commun.">
        <title>Thousands of microbial genomes shed light on interconnected biogeochemical processes in an aquifer system.</title>
        <authorList>
            <person name="Anantharaman K."/>
            <person name="Brown C.T."/>
            <person name="Hug L.A."/>
            <person name="Sharon I."/>
            <person name="Castelle C.J."/>
            <person name="Probst A.J."/>
            <person name="Thomas B.C."/>
            <person name="Singh A."/>
            <person name="Wilkins M.J."/>
            <person name="Karaoz U."/>
            <person name="Brodie E.L."/>
            <person name="Williams K.H."/>
            <person name="Hubbard S.S."/>
            <person name="Banfield J.F."/>
        </authorList>
    </citation>
    <scope>NUCLEOTIDE SEQUENCE [LARGE SCALE GENOMIC DNA]</scope>
</reference>
<comment type="caution">
    <text evidence="1">The sequence shown here is derived from an EMBL/GenBank/DDBJ whole genome shotgun (WGS) entry which is preliminary data.</text>
</comment>